<name>A0A497ZID0_9RHOB</name>
<dbReference type="InterPro" id="IPR015424">
    <property type="entry name" value="PyrdxlP-dep_Trfase"/>
</dbReference>
<sequence>MTIVLAKSGIENIKPHMVGAPIEAGQPATVLLNSNESVFGPSPNARAAARAAMSDIERYLENPDRVLAPAIARHFDLDKTWITTGQGSDDLLARLARAYLGPGTELIRSANGYLKVPNYVYANDADVISVADDGLKPSVDRMIDALTNRTRIVYLANPENPAGTYLNGSEVRRLHAALPKDVLLVIDAAYEEYVDAEDYEPAHKLVEEASNVVMCRTFSKIYGLAGARVGWVFGPPDILDSIRRIALTFPVASPSAVAAIAALEDRAHTRFVFDANQRGRRWLSSEMQSLGLTIVPSQTNFLLVHFPDPVKSAEGADLFLRRNGIAVRRLASAAYKDYIRITIGRPHELQAVRDGIAEFLNGAG</sequence>
<dbReference type="CDD" id="cd00609">
    <property type="entry name" value="AAT_like"/>
    <property type="match status" value="1"/>
</dbReference>
<evidence type="ECO:0000313" key="7">
    <source>
        <dbReference type="EMBL" id="RLK07562.1"/>
    </source>
</evidence>
<protein>
    <submittedName>
        <fullName evidence="7">Histidinol-phosphate aminotransferase</fullName>
    </submittedName>
</protein>
<organism evidence="7 8">
    <name type="scientific">Ruegeria conchae</name>
    <dbReference type="NCBI Taxonomy" id="981384"/>
    <lineage>
        <taxon>Bacteria</taxon>
        <taxon>Pseudomonadati</taxon>
        <taxon>Pseudomonadota</taxon>
        <taxon>Alphaproteobacteria</taxon>
        <taxon>Rhodobacterales</taxon>
        <taxon>Roseobacteraceae</taxon>
        <taxon>Ruegeria</taxon>
    </lineage>
</organism>
<comment type="similarity">
    <text evidence="1">Belongs to the class-II pyridoxal-phosphate-dependent aminotransferase family. Histidinol-phosphate aminotransferase subfamily.</text>
</comment>
<reference evidence="7 8" key="1">
    <citation type="submission" date="2018-10" db="EMBL/GenBank/DDBJ databases">
        <title>Genomic Encyclopedia of Archaeal and Bacterial Type Strains, Phase II (KMG-II): from individual species to whole genera.</title>
        <authorList>
            <person name="Goeker M."/>
        </authorList>
    </citation>
    <scope>NUCLEOTIDE SEQUENCE [LARGE SCALE GENOMIC DNA]</scope>
    <source>
        <strain evidence="7 8">DSM 29317</strain>
    </source>
</reference>
<comment type="pathway">
    <text evidence="5">Amino-acid biosynthesis.</text>
</comment>
<evidence type="ECO:0000256" key="2">
    <source>
        <dbReference type="ARBA" id="ARBA00022576"/>
    </source>
</evidence>
<comment type="caution">
    <text evidence="7">The sequence shown here is derived from an EMBL/GenBank/DDBJ whole genome shotgun (WGS) entry which is preliminary data.</text>
</comment>
<proteinExistence type="inferred from homology"/>
<dbReference type="RefSeq" id="WP_010441550.1">
    <property type="nucleotide sequence ID" value="NZ_AEYW01000012.1"/>
</dbReference>
<keyword evidence="4" id="KW-0663">Pyridoxal phosphate</keyword>
<dbReference type="InterPro" id="IPR004839">
    <property type="entry name" value="Aminotransferase_I/II_large"/>
</dbReference>
<feature type="domain" description="Aminotransferase class I/classII large" evidence="6">
    <location>
        <begin position="30"/>
        <end position="351"/>
    </location>
</feature>
<dbReference type="EMBL" id="RCCT01000003">
    <property type="protein sequence ID" value="RLK07562.1"/>
    <property type="molecule type" value="Genomic_DNA"/>
</dbReference>
<dbReference type="InterPro" id="IPR015422">
    <property type="entry name" value="PyrdxlP-dep_Trfase_small"/>
</dbReference>
<evidence type="ECO:0000256" key="1">
    <source>
        <dbReference type="ARBA" id="ARBA00007970"/>
    </source>
</evidence>
<dbReference type="PANTHER" id="PTHR43643">
    <property type="entry name" value="HISTIDINOL-PHOSPHATE AMINOTRANSFERASE 2"/>
    <property type="match status" value="1"/>
</dbReference>
<evidence type="ECO:0000259" key="6">
    <source>
        <dbReference type="Pfam" id="PF00155"/>
    </source>
</evidence>
<dbReference type="SUPFAM" id="SSF53383">
    <property type="entry name" value="PLP-dependent transferases"/>
    <property type="match status" value="1"/>
</dbReference>
<evidence type="ECO:0000256" key="5">
    <source>
        <dbReference type="ARBA" id="ARBA00029440"/>
    </source>
</evidence>
<evidence type="ECO:0000313" key="8">
    <source>
        <dbReference type="Proteomes" id="UP000271700"/>
    </source>
</evidence>
<evidence type="ECO:0000256" key="4">
    <source>
        <dbReference type="ARBA" id="ARBA00022898"/>
    </source>
</evidence>
<dbReference type="InterPro" id="IPR015421">
    <property type="entry name" value="PyrdxlP-dep_Trfase_major"/>
</dbReference>
<keyword evidence="3 7" id="KW-0808">Transferase</keyword>
<evidence type="ECO:0000256" key="3">
    <source>
        <dbReference type="ARBA" id="ARBA00022679"/>
    </source>
</evidence>
<keyword evidence="8" id="KW-1185">Reference proteome</keyword>
<dbReference type="InterPro" id="IPR050106">
    <property type="entry name" value="HistidinolP_aminotransfase"/>
</dbReference>
<dbReference type="GO" id="GO:0008483">
    <property type="term" value="F:transaminase activity"/>
    <property type="evidence" value="ECO:0007669"/>
    <property type="project" value="UniProtKB-KW"/>
</dbReference>
<keyword evidence="2 7" id="KW-0032">Aminotransferase</keyword>
<dbReference type="GO" id="GO:0030170">
    <property type="term" value="F:pyridoxal phosphate binding"/>
    <property type="evidence" value="ECO:0007669"/>
    <property type="project" value="InterPro"/>
</dbReference>
<dbReference type="Pfam" id="PF00155">
    <property type="entry name" value="Aminotran_1_2"/>
    <property type="match status" value="1"/>
</dbReference>
<dbReference type="PANTHER" id="PTHR43643:SF3">
    <property type="entry name" value="HISTIDINOL-PHOSPHATE AMINOTRANSFERASE"/>
    <property type="match status" value="1"/>
</dbReference>
<gene>
    <name evidence="7" type="ORF">CLV75_2688</name>
</gene>
<dbReference type="AlphaFoldDB" id="A0A497ZID0"/>
<dbReference type="STRING" id="981384.GCA_000192475_02285"/>
<dbReference type="Gene3D" id="3.40.640.10">
    <property type="entry name" value="Type I PLP-dependent aspartate aminotransferase-like (Major domain)"/>
    <property type="match status" value="1"/>
</dbReference>
<dbReference type="Gene3D" id="3.90.1150.10">
    <property type="entry name" value="Aspartate Aminotransferase, domain 1"/>
    <property type="match status" value="1"/>
</dbReference>
<accession>A0A497ZID0</accession>
<dbReference type="Proteomes" id="UP000271700">
    <property type="component" value="Unassembled WGS sequence"/>
</dbReference>